<proteinExistence type="predicted"/>
<dbReference type="EMBL" id="MAAF01000112">
    <property type="protein sequence ID" value="OUR75156.1"/>
    <property type="molecule type" value="Genomic_DNA"/>
</dbReference>
<dbReference type="AlphaFoldDB" id="A0A1Y5E159"/>
<evidence type="ECO:0000259" key="2">
    <source>
        <dbReference type="Pfam" id="PF03358"/>
    </source>
</evidence>
<dbReference type="InterPro" id="IPR029039">
    <property type="entry name" value="Flavoprotein-like_sf"/>
</dbReference>
<protein>
    <submittedName>
        <fullName evidence="3">NADPH-dependent FMN reductase</fullName>
    </submittedName>
</protein>
<evidence type="ECO:0000256" key="1">
    <source>
        <dbReference type="ARBA" id="ARBA00022643"/>
    </source>
</evidence>
<evidence type="ECO:0000313" key="3">
    <source>
        <dbReference type="EMBL" id="OUR75156.1"/>
    </source>
</evidence>
<dbReference type="GO" id="GO:0005829">
    <property type="term" value="C:cytosol"/>
    <property type="evidence" value="ECO:0007669"/>
    <property type="project" value="TreeGrafter"/>
</dbReference>
<dbReference type="PANTHER" id="PTHR30543:SF31">
    <property type="entry name" value="NADPH-DEPENDENT AZOREDUCTASE AZR"/>
    <property type="match status" value="1"/>
</dbReference>
<keyword evidence="1" id="KW-0288">FMN</keyword>
<feature type="domain" description="NADPH-dependent FMN reductase-like" evidence="2">
    <location>
        <begin position="1"/>
        <end position="144"/>
    </location>
</feature>
<keyword evidence="1" id="KW-0285">Flavoprotein</keyword>
<dbReference type="InterPro" id="IPR050712">
    <property type="entry name" value="NAD(P)H-dep_reductase"/>
</dbReference>
<dbReference type="InterPro" id="IPR005025">
    <property type="entry name" value="FMN_Rdtase-like_dom"/>
</dbReference>
<organism evidence="3 4">
    <name type="scientific">Colwellia psychrerythraea</name>
    <name type="common">Vibrio psychroerythus</name>
    <dbReference type="NCBI Taxonomy" id="28229"/>
    <lineage>
        <taxon>Bacteria</taxon>
        <taxon>Pseudomonadati</taxon>
        <taxon>Pseudomonadota</taxon>
        <taxon>Gammaproteobacteria</taxon>
        <taxon>Alteromonadales</taxon>
        <taxon>Colwelliaceae</taxon>
        <taxon>Colwellia</taxon>
    </lineage>
</organism>
<dbReference type="Pfam" id="PF03358">
    <property type="entry name" value="FMN_red"/>
    <property type="match status" value="1"/>
</dbReference>
<dbReference type="GO" id="GO:0016491">
    <property type="term" value="F:oxidoreductase activity"/>
    <property type="evidence" value="ECO:0007669"/>
    <property type="project" value="InterPro"/>
</dbReference>
<accession>A0A1Y5E159</accession>
<dbReference type="PANTHER" id="PTHR30543">
    <property type="entry name" value="CHROMATE REDUCTASE"/>
    <property type="match status" value="1"/>
</dbReference>
<dbReference type="SUPFAM" id="SSF52218">
    <property type="entry name" value="Flavoproteins"/>
    <property type="match status" value="1"/>
</dbReference>
<sequence>MNLLIISASQRTESQSAKVADYLANSSTQFSKVRHIELCKQRLPLWDGEDSSKQNDNSDWLAINTQLQTMDALILITPEWGGTASPLLKNLLMMSEAADIGHKPVLLVSVVNGISGAYPIAELRMNAFSNNKLVAIPDHLIIRNVEEILNTVNEVNQLEGSAITRRDKSIRHRIGYSLHTLLHYSQAMNSLRETLQVSTYDNEHLYQYGM</sequence>
<dbReference type="GO" id="GO:0010181">
    <property type="term" value="F:FMN binding"/>
    <property type="evidence" value="ECO:0007669"/>
    <property type="project" value="TreeGrafter"/>
</dbReference>
<dbReference type="Gene3D" id="3.40.50.360">
    <property type="match status" value="1"/>
</dbReference>
<name>A0A1Y5E159_COLPS</name>
<gene>
    <name evidence="3" type="ORF">A9Q75_18150</name>
</gene>
<dbReference type="Proteomes" id="UP000243053">
    <property type="component" value="Unassembled WGS sequence"/>
</dbReference>
<comment type="caution">
    <text evidence="3">The sequence shown here is derived from an EMBL/GenBank/DDBJ whole genome shotgun (WGS) entry which is preliminary data.</text>
</comment>
<reference evidence="4" key="1">
    <citation type="journal article" date="2017" name="Proc. Natl. Acad. Sci. U.S.A.">
        <title>Simulation of Deepwater Horizon oil plume reveals substrate specialization within a complex community of hydrocarbon degraders.</title>
        <authorList>
            <person name="Hu P."/>
            <person name="Dubinsky E.A."/>
            <person name="Probst A.J."/>
            <person name="Wang J."/>
            <person name="Sieber C.M.K."/>
            <person name="Tom L.M."/>
            <person name="Gardinali P."/>
            <person name="Banfield J.F."/>
            <person name="Atlas R.M."/>
            <person name="Andersen G.L."/>
        </authorList>
    </citation>
    <scope>NUCLEOTIDE SEQUENCE [LARGE SCALE GENOMIC DNA]</scope>
</reference>
<evidence type="ECO:0000313" key="4">
    <source>
        <dbReference type="Proteomes" id="UP000243053"/>
    </source>
</evidence>